<proteinExistence type="predicted"/>
<evidence type="ECO:0000313" key="1">
    <source>
        <dbReference type="EMBL" id="PBK71430.1"/>
    </source>
</evidence>
<organism evidence="1 2">
    <name type="scientific">Armillaria solidipes</name>
    <dbReference type="NCBI Taxonomy" id="1076256"/>
    <lineage>
        <taxon>Eukaryota</taxon>
        <taxon>Fungi</taxon>
        <taxon>Dikarya</taxon>
        <taxon>Basidiomycota</taxon>
        <taxon>Agaricomycotina</taxon>
        <taxon>Agaricomycetes</taxon>
        <taxon>Agaricomycetidae</taxon>
        <taxon>Agaricales</taxon>
        <taxon>Marasmiineae</taxon>
        <taxon>Physalacriaceae</taxon>
        <taxon>Armillaria</taxon>
    </lineage>
</organism>
<reference evidence="2" key="1">
    <citation type="journal article" date="2017" name="Nat. Ecol. Evol.">
        <title>Genome expansion and lineage-specific genetic innovations in the forest pathogenic fungi Armillaria.</title>
        <authorList>
            <person name="Sipos G."/>
            <person name="Prasanna A.N."/>
            <person name="Walter M.C."/>
            <person name="O'Connor E."/>
            <person name="Balint B."/>
            <person name="Krizsan K."/>
            <person name="Kiss B."/>
            <person name="Hess J."/>
            <person name="Varga T."/>
            <person name="Slot J."/>
            <person name="Riley R."/>
            <person name="Boka B."/>
            <person name="Rigling D."/>
            <person name="Barry K."/>
            <person name="Lee J."/>
            <person name="Mihaltcheva S."/>
            <person name="LaButti K."/>
            <person name="Lipzen A."/>
            <person name="Waldron R."/>
            <person name="Moloney N.M."/>
            <person name="Sperisen C."/>
            <person name="Kredics L."/>
            <person name="Vagvoelgyi C."/>
            <person name="Patrignani A."/>
            <person name="Fitzpatrick D."/>
            <person name="Nagy I."/>
            <person name="Doyle S."/>
            <person name="Anderson J.B."/>
            <person name="Grigoriev I.V."/>
            <person name="Gueldener U."/>
            <person name="Muensterkoetter M."/>
            <person name="Nagy L.G."/>
        </authorList>
    </citation>
    <scope>NUCLEOTIDE SEQUENCE [LARGE SCALE GENOMIC DNA]</scope>
    <source>
        <strain evidence="2">28-4</strain>
    </source>
</reference>
<dbReference type="Proteomes" id="UP000218334">
    <property type="component" value="Unassembled WGS sequence"/>
</dbReference>
<dbReference type="EMBL" id="KZ293424">
    <property type="protein sequence ID" value="PBK71430.1"/>
    <property type="molecule type" value="Genomic_DNA"/>
</dbReference>
<evidence type="ECO:0000313" key="2">
    <source>
        <dbReference type="Proteomes" id="UP000218334"/>
    </source>
</evidence>
<dbReference type="AlphaFoldDB" id="A0A2H3BP60"/>
<protein>
    <submittedName>
        <fullName evidence="1">Uncharacterized protein</fullName>
    </submittedName>
</protein>
<name>A0A2H3BP60_9AGAR</name>
<keyword evidence="2" id="KW-1185">Reference proteome</keyword>
<sequence length="227" mass="26019">MRVLFDSMRSTRSYPLVNSWISLGRYWNVCHQQFVQAKNRIYQLHSGCLQSHWYSITCLEERAGLGTKTIVSDGQRILTPSTRYIPSSHVCVAVSLFLDLPLFLPMRIRVVRRPYPQGNPAVGHQDGNSLMLRLSQESEPFLDKVSYRGWLGDKYNACQCTTEDRAIVASSNDNFRITVATFKHSEDDTRSSNNEPASSRKACTLKMGFWPSFRPSHTILGRSYFRK</sequence>
<gene>
    <name evidence="1" type="ORF">ARMSODRAFT_74865</name>
</gene>
<accession>A0A2H3BP60</accession>